<dbReference type="GO" id="GO:0003700">
    <property type="term" value="F:DNA-binding transcription factor activity"/>
    <property type="evidence" value="ECO:0007669"/>
    <property type="project" value="InterPro"/>
</dbReference>
<proteinExistence type="predicted"/>
<evidence type="ECO:0000259" key="3">
    <source>
        <dbReference type="PROSITE" id="PS50937"/>
    </source>
</evidence>
<dbReference type="CDD" id="cd00592">
    <property type="entry name" value="HTH_MerR-like"/>
    <property type="match status" value="1"/>
</dbReference>
<dbReference type="PANTHER" id="PTHR30204:SF93">
    <property type="entry name" value="HTH MERR-TYPE DOMAIN-CONTAINING PROTEIN"/>
    <property type="match status" value="1"/>
</dbReference>
<evidence type="ECO:0000256" key="1">
    <source>
        <dbReference type="ARBA" id="ARBA00023125"/>
    </source>
</evidence>
<dbReference type="Proteomes" id="UP000249304">
    <property type="component" value="Unassembled WGS sequence"/>
</dbReference>
<evidence type="ECO:0000313" key="5">
    <source>
        <dbReference type="Proteomes" id="UP000249304"/>
    </source>
</evidence>
<dbReference type="EMBL" id="POUD01000051">
    <property type="protein sequence ID" value="PZG18537.1"/>
    <property type="molecule type" value="Genomic_DNA"/>
</dbReference>
<gene>
    <name evidence="4" type="ORF">C1J01_14900</name>
</gene>
<dbReference type="PRINTS" id="PR00040">
    <property type="entry name" value="HTHMERR"/>
</dbReference>
<feature type="domain" description="HTH merR-type" evidence="3">
    <location>
        <begin position="6"/>
        <end position="75"/>
    </location>
</feature>
<dbReference type="RefSeq" id="WP_111179560.1">
    <property type="nucleotide sequence ID" value="NZ_POUD01000051.1"/>
</dbReference>
<comment type="caution">
    <text evidence="4">The sequence shown here is derived from an EMBL/GenBank/DDBJ whole genome shotgun (WGS) entry which is preliminary data.</text>
</comment>
<feature type="region of interest" description="Disordered" evidence="2">
    <location>
        <begin position="140"/>
        <end position="209"/>
    </location>
</feature>
<accession>A0A2W2FAC0</accession>
<evidence type="ECO:0000256" key="2">
    <source>
        <dbReference type="SAM" id="MobiDB-lite"/>
    </source>
</evidence>
<dbReference type="InterPro" id="IPR000551">
    <property type="entry name" value="MerR-type_HTH_dom"/>
</dbReference>
<dbReference type="PANTHER" id="PTHR30204">
    <property type="entry name" value="REDOX-CYCLING DRUG-SENSING TRANSCRIPTIONAL ACTIVATOR SOXR"/>
    <property type="match status" value="1"/>
</dbReference>
<dbReference type="SUPFAM" id="SSF46955">
    <property type="entry name" value="Putative DNA-binding domain"/>
    <property type="match status" value="1"/>
</dbReference>
<organism evidence="4 5">
    <name type="scientific">Nonomuraea aridisoli</name>
    <dbReference type="NCBI Taxonomy" id="2070368"/>
    <lineage>
        <taxon>Bacteria</taxon>
        <taxon>Bacillati</taxon>
        <taxon>Actinomycetota</taxon>
        <taxon>Actinomycetes</taxon>
        <taxon>Streptosporangiales</taxon>
        <taxon>Streptosporangiaceae</taxon>
        <taxon>Nonomuraea</taxon>
    </lineage>
</organism>
<dbReference type="SMART" id="SM00422">
    <property type="entry name" value="HTH_MERR"/>
    <property type="match status" value="1"/>
</dbReference>
<sequence length="341" mass="36648">MDADTLYSIGDLARRTGLTVKTIRFYSDEGIVPPADRSPAGYRRYGPDAAARLDLVRTLRDLGLDLATIRKVVNREVPLARVAAAHVEALRAQIRTLRRRQAVLTAVARRGSTPEEMELMNELAGLSEDERHRLITDFLDATFPTDGPPPGASGSTAPQADGYAGIKGSAPPHPADDVAEVKGATPPHPVGDFAGARSSMTPYLPEDPEPEQVEAWVELAELSRDPEFRAVMRRMAVLHAAERAGGGLPRPDAAAIVRDVVRPALEAGVDPSAPEAAAVVAQVRSRYGGADLRAALEAACDVRRDRYMELLAIVNGWPPPEPLTPALTWFAEALRAQAASR</sequence>
<dbReference type="InterPro" id="IPR047057">
    <property type="entry name" value="MerR_fam"/>
</dbReference>
<dbReference type="GO" id="GO:0003677">
    <property type="term" value="F:DNA binding"/>
    <property type="evidence" value="ECO:0007669"/>
    <property type="project" value="UniProtKB-KW"/>
</dbReference>
<evidence type="ECO:0000313" key="4">
    <source>
        <dbReference type="EMBL" id="PZG18537.1"/>
    </source>
</evidence>
<dbReference type="AlphaFoldDB" id="A0A2W2FAC0"/>
<dbReference type="OrthoDB" id="9809391at2"/>
<keyword evidence="1" id="KW-0238">DNA-binding</keyword>
<dbReference type="PROSITE" id="PS50937">
    <property type="entry name" value="HTH_MERR_2"/>
    <property type="match status" value="1"/>
</dbReference>
<dbReference type="Pfam" id="PF13411">
    <property type="entry name" value="MerR_1"/>
    <property type="match status" value="1"/>
</dbReference>
<name>A0A2W2FAC0_9ACTN</name>
<protein>
    <submittedName>
        <fullName evidence="4">MerR family transcriptional regulator</fullName>
    </submittedName>
</protein>
<reference evidence="4 5" key="1">
    <citation type="submission" date="2018-01" db="EMBL/GenBank/DDBJ databases">
        <title>Draft genome sequence of Nonomuraea sp. KC333.</title>
        <authorList>
            <person name="Sahin N."/>
            <person name="Saygin H."/>
            <person name="Ay H."/>
        </authorList>
    </citation>
    <scope>NUCLEOTIDE SEQUENCE [LARGE SCALE GENOMIC DNA]</scope>
    <source>
        <strain evidence="4 5">KC333</strain>
    </source>
</reference>
<dbReference type="InterPro" id="IPR009061">
    <property type="entry name" value="DNA-bd_dom_put_sf"/>
</dbReference>
<dbReference type="Gene3D" id="1.10.1660.10">
    <property type="match status" value="1"/>
</dbReference>
<keyword evidence="5" id="KW-1185">Reference proteome</keyword>